<reference evidence="1" key="1">
    <citation type="submission" date="2023-06" db="EMBL/GenBank/DDBJ databases">
        <authorList>
            <consortium name="Lawrence Berkeley National Laboratory"/>
            <person name="Ahrendt S."/>
            <person name="Sahu N."/>
            <person name="Indic B."/>
            <person name="Wong-Bajracharya J."/>
            <person name="Merenyi Z."/>
            <person name="Ke H.-M."/>
            <person name="Monk M."/>
            <person name="Kocsube S."/>
            <person name="Drula E."/>
            <person name="Lipzen A."/>
            <person name="Balint B."/>
            <person name="Henrissat B."/>
            <person name="Andreopoulos B."/>
            <person name="Martin F.M."/>
            <person name="Harder C.B."/>
            <person name="Rigling D."/>
            <person name="Ford K.L."/>
            <person name="Foster G.D."/>
            <person name="Pangilinan J."/>
            <person name="Papanicolaou A."/>
            <person name="Barry K."/>
            <person name="LaButti K."/>
            <person name="Viragh M."/>
            <person name="Koriabine M."/>
            <person name="Yan M."/>
            <person name="Riley R."/>
            <person name="Champramary S."/>
            <person name="Plett K.L."/>
            <person name="Tsai I.J."/>
            <person name="Slot J."/>
            <person name="Sipos G."/>
            <person name="Plett J."/>
            <person name="Nagy L.G."/>
            <person name="Grigoriev I.V."/>
        </authorList>
    </citation>
    <scope>NUCLEOTIDE SEQUENCE</scope>
    <source>
        <strain evidence="1">CCBAS 213</strain>
    </source>
</reference>
<proteinExistence type="predicted"/>
<dbReference type="Gene3D" id="3.80.10.10">
    <property type="entry name" value="Ribonuclease Inhibitor"/>
    <property type="match status" value="1"/>
</dbReference>
<evidence type="ECO:0008006" key="3">
    <source>
        <dbReference type="Google" id="ProtNLM"/>
    </source>
</evidence>
<organism evidence="1 2">
    <name type="scientific">Armillaria tabescens</name>
    <name type="common">Ringless honey mushroom</name>
    <name type="synonym">Agaricus tabescens</name>
    <dbReference type="NCBI Taxonomy" id="1929756"/>
    <lineage>
        <taxon>Eukaryota</taxon>
        <taxon>Fungi</taxon>
        <taxon>Dikarya</taxon>
        <taxon>Basidiomycota</taxon>
        <taxon>Agaricomycotina</taxon>
        <taxon>Agaricomycetes</taxon>
        <taxon>Agaricomycetidae</taxon>
        <taxon>Agaricales</taxon>
        <taxon>Marasmiineae</taxon>
        <taxon>Physalacriaceae</taxon>
        <taxon>Desarmillaria</taxon>
    </lineage>
</organism>
<evidence type="ECO:0000313" key="1">
    <source>
        <dbReference type="EMBL" id="KAK0466756.1"/>
    </source>
</evidence>
<sequence length="667" mass="75638">MSTSMHLLENESQIRKSLTTYRPSWPQLTCFDMLAASTIYLCSDRSTAPPRSYKCINEQGDTDIIQDPCFQGIRFYGFIFSCEGFVKGDLDLSGRHRSRYAFFGPLVRAFIRELTAVQASTVQIVDNESGITKLSLSDDSVWEIFKAKWLIPKGPDFTTVFGVAHPLFDDNGTPVEPKFQELCFLDLPNELLDLCFRESDVSSAWALSATCKHLKAVSIPYIYVSRLLGVLPINLKSQQQDTQLKSSSTHLKDRSSLQEARERSVVALGFLLGRPDITNRLRSVRLLDDWYQDHYEYAVDDIHSMICDVLQRCPNLTTLKNRGFRINEQLVDTIAALSDLHTIFLHGCAFSYPMDSFPPSYPYSLPQLRSVRHLTLLIDYHLHPRLSILQFTYFCPNIVELTILRRRGPGAVDIPSRFSDFACLHHLQHLCVDGLHSASLNKFKEWLVVLGSSTTSHPLSHVKVGLAYPESDINILQLVDVLDKYSIRSLYLDGLSEGRPELIRGIAERLPGLDSLTLLRRAGYHEHWLCPWPEPGWVYASRFTNFTNLRSFGSNMLIVFDRVTPKALILFEGGEHGDSVLPYAGLPPWEQDDELSADDERHRMAVVFSAFIPTLETISFCTSVGGIGWCIKGVYGQTHIEYVERGIPDRPRWNPTWANSLKSSTMI</sequence>
<dbReference type="EMBL" id="JAUEPS010000003">
    <property type="protein sequence ID" value="KAK0466756.1"/>
    <property type="molecule type" value="Genomic_DNA"/>
</dbReference>
<name>A0AA39NJE9_ARMTA</name>
<dbReference type="InterPro" id="IPR032675">
    <property type="entry name" value="LRR_dom_sf"/>
</dbReference>
<gene>
    <name evidence="1" type="ORF">EV420DRAFT_1635799</name>
</gene>
<dbReference type="GeneID" id="85360039"/>
<protein>
    <recommendedName>
        <fullName evidence="3">F-box domain-containing protein</fullName>
    </recommendedName>
</protein>
<dbReference type="RefSeq" id="XP_060337348.1">
    <property type="nucleotide sequence ID" value="XM_060476491.1"/>
</dbReference>
<dbReference type="SUPFAM" id="SSF52047">
    <property type="entry name" value="RNI-like"/>
    <property type="match status" value="1"/>
</dbReference>
<dbReference type="AlphaFoldDB" id="A0AA39NJE9"/>
<dbReference type="Proteomes" id="UP001175211">
    <property type="component" value="Unassembled WGS sequence"/>
</dbReference>
<comment type="caution">
    <text evidence="1">The sequence shown here is derived from an EMBL/GenBank/DDBJ whole genome shotgun (WGS) entry which is preliminary data.</text>
</comment>
<evidence type="ECO:0000313" key="2">
    <source>
        <dbReference type="Proteomes" id="UP001175211"/>
    </source>
</evidence>
<accession>A0AA39NJE9</accession>
<keyword evidence="2" id="KW-1185">Reference proteome</keyword>